<dbReference type="KEGG" id="pmw:B2K_03760"/>
<dbReference type="EMBL" id="CP003422">
    <property type="protein sequence ID" value="AFH59852.1"/>
    <property type="molecule type" value="Genomic_DNA"/>
</dbReference>
<organism evidence="1 2">
    <name type="scientific">Paenibacillus mucilaginosus K02</name>
    <dbReference type="NCBI Taxonomy" id="997761"/>
    <lineage>
        <taxon>Bacteria</taxon>
        <taxon>Bacillati</taxon>
        <taxon>Bacillota</taxon>
        <taxon>Bacilli</taxon>
        <taxon>Bacillales</taxon>
        <taxon>Paenibacillaceae</taxon>
        <taxon>Paenibacillus</taxon>
    </lineage>
</organism>
<proteinExistence type="predicted"/>
<name>I0BBV5_9BACL</name>
<gene>
    <name evidence="1" type="ORF">B2K_03760</name>
</gene>
<protein>
    <submittedName>
        <fullName evidence="1">Uncharacterized protein</fullName>
    </submittedName>
</protein>
<accession>I0BBV5</accession>
<evidence type="ECO:0000313" key="2">
    <source>
        <dbReference type="Proteomes" id="UP000007392"/>
    </source>
</evidence>
<dbReference type="Proteomes" id="UP000007392">
    <property type="component" value="Chromosome"/>
</dbReference>
<reference evidence="1 2" key="1">
    <citation type="submission" date="2013-06" db="EMBL/GenBank/DDBJ databases">
        <title>Complete genome sequence of Paenibacillus mucilaginosus K02.</title>
        <authorList>
            <person name="Xiao B."/>
            <person name="Sun L."/>
            <person name="Xiao L."/>
            <person name="Lian B."/>
        </authorList>
    </citation>
    <scope>NUCLEOTIDE SEQUENCE [LARGE SCALE GENOMIC DNA]</scope>
    <source>
        <strain evidence="1 2">K02</strain>
    </source>
</reference>
<sequence>MEIANISSAISKMVLLEREIANLSSAIFLPGEQSFKGPLPEPAAHGCGVFWAAVLSGLPRMQSVWDASAFLTKPAPAAWFPCSVGAACQIPGSGTNPGWLQQVLLVRPDSVTLAMAASISPSGTG</sequence>
<dbReference type="HOGENOM" id="CLU_1990434_0_0_9"/>
<evidence type="ECO:0000313" key="1">
    <source>
        <dbReference type="EMBL" id="AFH59852.1"/>
    </source>
</evidence>
<dbReference type="AlphaFoldDB" id="I0BBV5"/>